<evidence type="ECO:0000256" key="1">
    <source>
        <dbReference type="SAM" id="Coils"/>
    </source>
</evidence>
<feature type="coiled-coil region" evidence="1">
    <location>
        <begin position="217"/>
        <end position="244"/>
    </location>
</feature>
<dbReference type="CDD" id="cd18186">
    <property type="entry name" value="BTB_POZ_ZBTB_KLHL-like"/>
    <property type="match status" value="1"/>
</dbReference>
<dbReference type="SUPFAM" id="SSF54695">
    <property type="entry name" value="POZ domain"/>
    <property type="match status" value="1"/>
</dbReference>
<dbReference type="EMBL" id="JAGPXD010000003">
    <property type="protein sequence ID" value="KAH7362301.1"/>
    <property type="molecule type" value="Genomic_DNA"/>
</dbReference>
<reference evidence="3" key="1">
    <citation type="journal article" date="2021" name="Nat. Commun.">
        <title>Genetic determinants of endophytism in the Arabidopsis root mycobiome.</title>
        <authorList>
            <person name="Mesny F."/>
            <person name="Miyauchi S."/>
            <person name="Thiergart T."/>
            <person name="Pickel B."/>
            <person name="Atanasova L."/>
            <person name="Karlsson M."/>
            <person name="Huettel B."/>
            <person name="Barry K.W."/>
            <person name="Haridas S."/>
            <person name="Chen C."/>
            <person name="Bauer D."/>
            <person name="Andreopoulos W."/>
            <person name="Pangilinan J."/>
            <person name="LaButti K."/>
            <person name="Riley R."/>
            <person name="Lipzen A."/>
            <person name="Clum A."/>
            <person name="Drula E."/>
            <person name="Henrissat B."/>
            <person name="Kohler A."/>
            <person name="Grigoriev I.V."/>
            <person name="Martin F.M."/>
            <person name="Hacquard S."/>
        </authorList>
    </citation>
    <scope>NUCLEOTIDE SEQUENCE</scope>
    <source>
        <strain evidence="3">MPI-CAGE-AT-0016</strain>
    </source>
</reference>
<feature type="domain" description="BTB" evidence="2">
    <location>
        <begin position="9"/>
        <end position="81"/>
    </location>
</feature>
<dbReference type="Gene3D" id="3.30.710.10">
    <property type="entry name" value="Potassium Channel Kv1.1, Chain A"/>
    <property type="match status" value="1"/>
</dbReference>
<evidence type="ECO:0000313" key="3">
    <source>
        <dbReference type="EMBL" id="KAH7362301.1"/>
    </source>
</evidence>
<evidence type="ECO:0000313" key="4">
    <source>
        <dbReference type="Proteomes" id="UP000813385"/>
    </source>
</evidence>
<protein>
    <recommendedName>
        <fullName evidence="2">BTB domain-containing protein</fullName>
    </recommendedName>
</protein>
<dbReference type="InterPro" id="IPR000210">
    <property type="entry name" value="BTB/POZ_dom"/>
</dbReference>
<comment type="caution">
    <text evidence="3">The sequence shown here is derived from an EMBL/GenBank/DDBJ whole genome shotgun (WGS) entry which is preliminary data.</text>
</comment>
<dbReference type="InterPro" id="IPR011333">
    <property type="entry name" value="SKP1/BTB/POZ_sf"/>
</dbReference>
<organism evidence="3 4">
    <name type="scientific">Plectosphaerella cucumerina</name>
    <dbReference type="NCBI Taxonomy" id="40658"/>
    <lineage>
        <taxon>Eukaryota</taxon>
        <taxon>Fungi</taxon>
        <taxon>Dikarya</taxon>
        <taxon>Ascomycota</taxon>
        <taxon>Pezizomycotina</taxon>
        <taxon>Sordariomycetes</taxon>
        <taxon>Hypocreomycetidae</taxon>
        <taxon>Glomerellales</taxon>
        <taxon>Plectosphaerellaceae</taxon>
        <taxon>Plectosphaerella</taxon>
    </lineage>
</organism>
<gene>
    <name evidence="3" type="ORF">B0T11DRAFT_328389</name>
</gene>
<sequence>MAHLPWAELLADGVYCDMHIVSLDDEKIPAHQIVLATQSNAIEEALGKHQQLGEGGFLFRFSFKASIVRQVVKALYTSNFQPLNQPCISTEKRCKKQSVDENERESENQTSDRCPHPMMFCAEAISLLTYLRLKSDNLVRQTWDTLERISTQHLSHVDFPEVFEYTLTYIYELSSSEDLWFSDLYKKHQRVREALTPILLYHPEVQNDLSNLLARELAQTVKELHQYKKQVKELESKANCSAEVTSNTSSSSLDVNAVYRGLGKRPRLTWTRRATDFSSM</sequence>
<keyword evidence="4" id="KW-1185">Reference proteome</keyword>
<evidence type="ECO:0000259" key="2">
    <source>
        <dbReference type="Pfam" id="PF00651"/>
    </source>
</evidence>
<dbReference type="Proteomes" id="UP000813385">
    <property type="component" value="Unassembled WGS sequence"/>
</dbReference>
<dbReference type="AlphaFoldDB" id="A0A8K0TLA5"/>
<proteinExistence type="predicted"/>
<dbReference type="Pfam" id="PF00651">
    <property type="entry name" value="BTB"/>
    <property type="match status" value="1"/>
</dbReference>
<name>A0A8K0TLA5_9PEZI</name>
<accession>A0A8K0TLA5</accession>
<dbReference type="OrthoDB" id="10502098at2759"/>
<keyword evidence="1" id="KW-0175">Coiled coil</keyword>